<name>A0A8R7Q6V7_TRIUA</name>
<proteinExistence type="predicted"/>
<dbReference type="Proteomes" id="UP000015106">
    <property type="component" value="Chromosome 4"/>
</dbReference>
<dbReference type="EnsemblPlants" id="TuG1812G0400003752.01.T01">
    <property type="protein sequence ID" value="TuG1812G0400003752.01.T01.cds242784"/>
    <property type="gene ID" value="TuG1812G0400003752.01"/>
</dbReference>
<feature type="region of interest" description="Disordered" evidence="1">
    <location>
        <begin position="1"/>
        <end position="47"/>
    </location>
</feature>
<reference evidence="2" key="3">
    <citation type="submission" date="2022-06" db="UniProtKB">
        <authorList>
            <consortium name="EnsemblPlants"/>
        </authorList>
    </citation>
    <scope>IDENTIFICATION</scope>
</reference>
<feature type="compositionally biased region" description="Polar residues" evidence="1">
    <location>
        <begin position="34"/>
        <end position="47"/>
    </location>
</feature>
<sequence>MPLPIKLELGAPSALEHSCRPSARSSKHAGRPRTISSQSSTYSCMQG</sequence>
<accession>A0A8R7Q6V7</accession>
<evidence type="ECO:0000313" key="2">
    <source>
        <dbReference type="EnsemblPlants" id="TuG1812G0400003752.01.T01.cds242784"/>
    </source>
</evidence>
<organism evidence="2 3">
    <name type="scientific">Triticum urartu</name>
    <name type="common">Red wild einkorn</name>
    <name type="synonym">Crithodium urartu</name>
    <dbReference type="NCBI Taxonomy" id="4572"/>
    <lineage>
        <taxon>Eukaryota</taxon>
        <taxon>Viridiplantae</taxon>
        <taxon>Streptophyta</taxon>
        <taxon>Embryophyta</taxon>
        <taxon>Tracheophyta</taxon>
        <taxon>Spermatophyta</taxon>
        <taxon>Magnoliopsida</taxon>
        <taxon>Liliopsida</taxon>
        <taxon>Poales</taxon>
        <taxon>Poaceae</taxon>
        <taxon>BOP clade</taxon>
        <taxon>Pooideae</taxon>
        <taxon>Triticodae</taxon>
        <taxon>Triticeae</taxon>
        <taxon>Triticinae</taxon>
        <taxon>Triticum</taxon>
    </lineage>
</organism>
<reference evidence="3" key="1">
    <citation type="journal article" date="2013" name="Nature">
        <title>Draft genome of the wheat A-genome progenitor Triticum urartu.</title>
        <authorList>
            <person name="Ling H.Q."/>
            <person name="Zhao S."/>
            <person name="Liu D."/>
            <person name="Wang J."/>
            <person name="Sun H."/>
            <person name="Zhang C."/>
            <person name="Fan H."/>
            <person name="Li D."/>
            <person name="Dong L."/>
            <person name="Tao Y."/>
            <person name="Gao C."/>
            <person name="Wu H."/>
            <person name="Li Y."/>
            <person name="Cui Y."/>
            <person name="Guo X."/>
            <person name="Zheng S."/>
            <person name="Wang B."/>
            <person name="Yu K."/>
            <person name="Liang Q."/>
            <person name="Yang W."/>
            <person name="Lou X."/>
            <person name="Chen J."/>
            <person name="Feng M."/>
            <person name="Jian J."/>
            <person name="Zhang X."/>
            <person name="Luo G."/>
            <person name="Jiang Y."/>
            <person name="Liu J."/>
            <person name="Wang Z."/>
            <person name="Sha Y."/>
            <person name="Zhang B."/>
            <person name="Wu H."/>
            <person name="Tang D."/>
            <person name="Shen Q."/>
            <person name="Xue P."/>
            <person name="Zou S."/>
            <person name="Wang X."/>
            <person name="Liu X."/>
            <person name="Wang F."/>
            <person name="Yang Y."/>
            <person name="An X."/>
            <person name="Dong Z."/>
            <person name="Zhang K."/>
            <person name="Zhang X."/>
            <person name="Luo M.C."/>
            <person name="Dvorak J."/>
            <person name="Tong Y."/>
            <person name="Wang J."/>
            <person name="Yang H."/>
            <person name="Li Z."/>
            <person name="Wang D."/>
            <person name="Zhang A."/>
            <person name="Wang J."/>
        </authorList>
    </citation>
    <scope>NUCLEOTIDE SEQUENCE</scope>
    <source>
        <strain evidence="3">cv. G1812</strain>
    </source>
</reference>
<evidence type="ECO:0000256" key="1">
    <source>
        <dbReference type="SAM" id="MobiDB-lite"/>
    </source>
</evidence>
<dbReference type="Gramene" id="TuG1812G0400003752.01.T01">
    <property type="protein sequence ID" value="TuG1812G0400003752.01.T01.cds242784"/>
    <property type="gene ID" value="TuG1812G0400003752.01"/>
</dbReference>
<evidence type="ECO:0000313" key="3">
    <source>
        <dbReference type="Proteomes" id="UP000015106"/>
    </source>
</evidence>
<protein>
    <submittedName>
        <fullName evidence="2">Uncharacterized protein</fullName>
    </submittedName>
</protein>
<reference evidence="2" key="2">
    <citation type="submission" date="2018-03" db="EMBL/GenBank/DDBJ databases">
        <title>The Triticum urartu genome reveals the dynamic nature of wheat genome evolution.</title>
        <authorList>
            <person name="Ling H."/>
            <person name="Ma B."/>
            <person name="Shi X."/>
            <person name="Liu H."/>
            <person name="Dong L."/>
            <person name="Sun H."/>
            <person name="Cao Y."/>
            <person name="Gao Q."/>
            <person name="Zheng S."/>
            <person name="Li Y."/>
            <person name="Yu Y."/>
            <person name="Du H."/>
            <person name="Qi M."/>
            <person name="Li Y."/>
            <person name="Yu H."/>
            <person name="Cui Y."/>
            <person name="Wang N."/>
            <person name="Chen C."/>
            <person name="Wu H."/>
            <person name="Zhao Y."/>
            <person name="Zhang J."/>
            <person name="Li Y."/>
            <person name="Zhou W."/>
            <person name="Zhang B."/>
            <person name="Hu W."/>
            <person name="Eijk M."/>
            <person name="Tang J."/>
            <person name="Witsenboer H."/>
            <person name="Zhao S."/>
            <person name="Li Z."/>
            <person name="Zhang A."/>
            <person name="Wang D."/>
            <person name="Liang C."/>
        </authorList>
    </citation>
    <scope>NUCLEOTIDE SEQUENCE [LARGE SCALE GENOMIC DNA]</scope>
    <source>
        <strain evidence="2">cv. G1812</strain>
    </source>
</reference>
<keyword evidence="3" id="KW-1185">Reference proteome</keyword>
<dbReference type="AlphaFoldDB" id="A0A8R7Q6V7"/>